<sequence length="76" mass="8700">MSKQIKGNHKHLTQDDRIYIEKSLDLKMPFREIAKYLMKDPTTISKEVRGNADKCFAKDVPCAMKGVWSLKLSDAS</sequence>
<dbReference type="EMBL" id="VSSQ01032945">
    <property type="protein sequence ID" value="MPM84381.1"/>
    <property type="molecule type" value="Genomic_DNA"/>
</dbReference>
<name>A0A645D579_9ZZZZ</name>
<comment type="caution">
    <text evidence="2">The sequence shown here is derived from an EMBL/GenBank/DDBJ whole genome shotgun (WGS) entry which is preliminary data.</text>
</comment>
<organism evidence="2">
    <name type="scientific">bioreactor metagenome</name>
    <dbReference type="NCBI Taxonomy" id="1076179"/>
    <lineage>
        <taxon>unclassified sequences</taxon>
        <taxon>metagenomes</taxon>
        <taxon>ecological metagenomes</taxon>
    </lineage>
</organism>
<accession>A0A645D579</accession>
<reference evidence="2" key="1">
    <citation type="submission" date="2019-08" db="EMBL/GenBank/DDBJ databases">
        <authorList>
            <person name="Kucharzyk K."/>
            <person name="Murdoch R.W."/>
            <person name="Higgins S."/>
            <person name="Loffler F."/>
        </authorList>
    </citation>
    <scope>NUCLEOTIDE SEQUENCE</scope>
</reference>
<evidence type="ECO:0000259" key="1">
    <source>
        <dbReference type="Pfam" id="PF13936"/>
    </source>
</evidence>
<protein>
    <recommendedName>
        <fullName evidence="1">Transposase IS30-like HTH domain-containing protein</fullName>
    </recommendedName>
</protein>
<gene>
    <name evidence="2" type="ORF">SDC9_131452</name>
</gene>
<dbReference type="InterPro" id="IPR025246">
    <property type="entry name" value="IS30-like_HTH"/>
</dbReference>
<dbReference type="AlphaFoldDB" id="A0A645D579"/>
<proteinExistence type="predicted"/>
<feature type="domain" description="Transposase IS30-like HTH" evidence="1">
    <location>
        <begin position="9"/>
        <end position="51"/>
    </location>
</feature>
<evidence type="ECO:0000313" key="2">
    <source>
        <dbReference type="EMBL" id="MPM84381.1"/>
    </source>
</evidence>
<dbReference type="Pfam" id="PF13936">
    <property type="entry name" value="HTH_38"/>
    <property type="match status" value="1"/>
</dbReference>